<dbReference type="Proteomes" id="UP000887565">
    <property type="component" value="Unplaced"/>
</dbReference>
<keyword evidence="1" id="KW-1185">Reference proteome</keyword>
<dbReference type="AlphaFoldDB" id="A0A915J903"/>
<accession>A0A915J903</accession>
<dbReference type="WBParaSite" id="nRc.2.0.1.t22189-RA">
    <property type="protein sequence ID" value="nRc.2.0.1.t22189-RA"/>
    <property type="gene ID" value="nRc.2.0.1.g22189"/>
</dbReference>
<organism evidence="1 2">
    <name type="scientific">Romanomermis culicivorax</name>
    <name type="common">Nematode worm</name>
    <dbReference type="NCBI Taxonomy" id="13658"/>
    <lineage>
        <taxon>Eukaryota</taxon>
        <taxon>Metazoa</taxon>
        <taxon>Ecdysozoa</taxon>
        <taxon>Nematoda</taxon>
        <taxon>Enoplea</taxon>
        <taxon>Dorylaimia</taxon>
        <taxon>Mermithida</taxon>
        <taxon>Mermithoidea</taxon>
        <taxon>Mermithidae</taxon>
        <taxon>Romanomermis</taxon>
    </lineage>
</organism>
<evidence type="ECO:0000313" key="1">
    <source>
        <dbReference type="Proteomes" id="UP000887565"/>
    </source>
</evidence>
<protein>
    <submittedName>
        <fullName evidence="2">Uncharacterized protein</fullName>
    </submittedName>
</protein>
<name>A0A915J903_ROMCU</name>
<reference evidence="2" key="1">
    <citation type="submission" date="2022-11" db="UniProtKB">
        <authorList>
            <consortium name="WormBaseParasite"/>
        </authorList>
    </citation>
    <scope>IDENTIFICATION</scope>
</reference>
<proteinExistence type="predicted"/>
<sequence>MFVVPGGAKRGQRKVKDPFDQRFRYGCRHDKTRIDRQFGHYSSIFN</sequence>
<evidence type="ECO:0000313" key="2">
    <source>
        <dbReference type="WBParaSite" id="nRc.2.0.1.t22189-RA"/>
    </source>
</evidence>